<dbReference type="CDD" id="cd22395">
    <property type="entry name" value="KH-I_AKAP1"/>
    <property type="match status" value="1"/>
</dbReference>
<dbReference type="Gene3D" id="2.30.30.140">
    <property type="match status" value="1"/>
</dbReference>
<dbReference type="InterPro" id="IPR047368">
    <property type="entry name" value="KH-I_AKAP1"/>
</dbReference>
<evidence type="ECO:0000313" key="6">
    <source>
        <dbReference type="Proteomes" id="UP000325440"/>
    </source>
</evidence>
<name>A0A5E4N049_9HEMI</name>
<protein>
    <submittedName>
        <fullName evidence="5">K Homology domain,Tudor domain,K Homology domain, type 1</fullName>
    </submittedName>
</protein>
<dbReference type="InterPro" id="IPR004087">
    <property type="entry name" value="KH_dom"/>
</dbReference>
<dbReference type="SUPFAM" id="SSF63748">
    <property type="entry name" value="Tudor/PWWP/MBT"/>
    <property type="match status" value="1"/>
</dbReference>
<evidence type="ECO:0000256" key="2">
    <source>
        <dbReference type="SAM" id="MobiDB-lite"/>
    </source>
</evidence>
<dbReference type="SUPFAM" id="SSF54791">
    <property type="entry name" value="Eukaryotic type KH-domain (KH-domain type I)"/>
    <property type="match status" value="1"/>
</dbReference>
<dbReference type="AlphaFoldDB" id="A0A5E4N049"/>
<feature type="region of interest" description="Disordered" evidence="2">
    <location>
        <begin position="320"/>
        <end position="362"/>
    </location>
</feature>
<dbReference type="InterPro" id="IPR035437">
    <property type="entry name" value="SNase_OB-fold_sf"/>
</dbReference>
<dbReference type="Proteomes" id="UP000325440">
    <property type="component" value="Unassembled WGS sequence"/>
</dbReference>
<sequence>MSTRSPWAYRQGEPWGLKVPNQNIRFLYIVVRHPSTIYVNSGSILISKWISYDMFKVRTVSLGRILTFSTAVLYLGYLWYKHKRALSHHPSDKKRPRSESSELTKIDNQELLQALEKASRTLEVSQIVEEEPIENSVICEEIVEPTINQVEIKEVESFIDISELHDTKVITMSSEQQVCFGSEISKIESLTENFDSLILSRETEQKNELENAINIQQVKENIDDVENPCSIEKDSWTENEDHCECPKTVIAKKVKKDEEPMLFEGIKFKGKKKKTNRKKIQPSQDTIKISSMSHNKNKASNSIQNIKKNHVIDEDCDSAHSVDHSVDTNDAPNTVYSDIRSEGSQDSGKGGSSFSGELRTVSDSDEQTNYDFLVPIDLVGPIIGKKGAFVKYIKEKSNVRLFVDNKTESPEDRYKMCTLVGSEININKALKLIRIKFPERNYPEFTLECITPMLEGSPIISQLFKSQLIEGVNNHVIITDVIATDHFFVHNASSPDYALLSSLNFAMNDTFINGKEDIPEVDLRTVTHGSVVATYSEGNWYRAQVIDVDEKKYESANVFFLDYGGCKKIEQCDMRPMHDSLISLSFQAIECCLANIAPTYGEWNEESLKVFQSLTTGKMLFAQVVYKSDSVQFINLLAFDGLITFSVNDELIKYGLAIYVPPNGIYSNETTLEIENEEIYAPA</sequence>
<evidence type="ECO:0000256" key="3">
    <source>
        <dbReference type="SAM" id="Phobius"/>
    </source>
</evidence>
<dbReference type="Pfam" id="PF00567">
    <property type="entry name" value="TUDOR"/>
    <property type="match status" value="1"/>
</dbReference>
<dbReference type="PANTHER" id="PTHR22948:SF65">
    <property type="entry name" value="A-KINASE ANCHORING PROTEIN 1"/>
    <property type="match status" value="1"/>
</dbReference>
<evidence type="ECO:0000259" key="4">
    <source>
        <dbReference type="PROSITE" id="PS50304"/>
    </source>
</evidence>
<dbReference type="InterPro" id="IPR036612">
    <property type="entry name" value="KH_dom_type_1_sf"/>
</dbReference>
<accession>A0A5E4N049</accession>
<feature type="compositionally biased region" description="Polar residues" evidence="2">
    <location>
        <begin position="281"/>
        <end position="304"/>
    </location>
</feature>
<keyword evidence="3" id="KW-0812">Transmembrane</keyword>
<feature type="transmembrane region" description="Helical" evidence="3">
    <location>
        <begin position="62"/>
        <end position="80"/>
    </location>
</feature>
<dbReference type="PROSITE" id="PS50084">
    <property type="entry name" value="KH_TYPE_1"/>
    <property type="match status" value="1"/>
</dbReference>
<evidence type="ECO:0000256" key="1">
    <source>
        <dbReference type="PROSITE-ProRule" id="PRU00117"/>
    </source>
</evidence>
<proteinExistence type="predicted"/>
<dbReference type="Gene3D" id="2.40.50.90">
    <property type="match status" value="1"/>
</dbReference>
<dbReference type="SMART" id="SM00333">
    <property type="entry name" value="TUDOR"/>
    <property type="match status" value="1"/>
</dbReference>
<dbReference type="InterPro" id="IPR004088">
    <property type="entry name" value="KH_dom_type_1"/>
</dbReference>
<dbReference type="OrthoDB" id="10069557at2759"/>
<keyword evidence="3" id="KW-1133">Transmembrane helix</keyword>
<dbReference type="PANTHER" id="PTHR22948">
    <property type="entry name" value="TUDOR DOMAIN CONTAINING PROTEIN"/>
    <property type="match status" value="1"/>
</dbReference>
<dbReference type="Pfam" id="PF00013">
    <property type="entry name" value="KH_1"/>
    <property type="match status" value="1"/>
</dbReference>
<dbReference type="InterPro" id="IPR002999">
    <property type="entry name" value="Tudor"/>
</dbReference>
<feature type="domain" description="Tudor" evidence="4">
    <location>
        <begin position="523"/>
        <end position="584"/>
    </location>
</feature>
<dbReference type="GO" id="GO:0005739">
    <property type="term" value="C:mitochondrion"/>
    <property type="evidence" value="ECO:0007669"/>
    <property type="project" value="UniProtKB-ARBA"/>
</dbReference>
<dbReference type="InterPro" id="IPR050621">
    <property type="entry name" value="Tudor_domain_containing"/>
</dbReference>
<keyword evidence="1" id="KW-0694">RNA-binding</keyword>
<feature type="compositionally biased region" description="Polar residues" evidence="2">
    <location>
        <begin position="328"/>
        <end position="347"/>
    </location>
</feature>
<dbReference type="GO" id="GO:0003723">
    <property type="term" value="F:RNA binding"/>
    <property type="evidence" value="ECO:0007669"/>
    <property type="project" value="UniProtKB-UniRule"/>
</dbReference>
<dbReference type="PROSITE" id="PS50304">
    <property type="entry name" value="TUDOR"/>
    <property type="match status" value="1"/>
</dbReference>
<dbReference type="SMART" id="SM00322">
    <property type="entry name" value="KH"/>
    <property type="match status" value="1"/>
</dbReference>
<reference evidence="5 6" key="1">
    <citation type="submission" date="2019-08" db="EMBL/GenBank/DDBJ databases">
        <authorList>
            <person name="Alioto T."/>
            <person name="Alioto T."/>
            <person name="Gomez Garrido J."/>
        </authorList>
    </citation>
    <scope>NUCLEOTIDE SEQUENCE [LARGE SCALE GENOMIC DNA]</scope>
</reference>
<dbReference type="EMBL" id="CABPRJ010001460">
    <property type="protein sequence ID" value="VVC38028.1"/>
    <property type="molecule type" value="Genomic_DNA"/>
</dbReference>
<evidence type="ECO:0000313" key="5">
    <source>
        <dbReference type="EMBL" id="VVC38028.1"/>
    </source>
</evidence>
<keyword evidence="3" id="KW-0472">Membrane</keyword>
<organism evidence="5 6">
    <name type="scientific">Cinara cedri</name>
    <dbReference type="NCBI Taxonomy" id="506608"/>
    <lineage>
        <taxon>Eukaryota</taxon>
        <taxon>Metazoa</taxon>
        <taxon>Ecdysozoa</taxon>
        <taxon>Arthropoda</taxon>
        <taxon>Hexapoda</taxon>
        <taxon>Insecta</taxon>
        <taxon>Pterygota</taxon>
        <taxon>Neoptera</taxon>
        <taxon>Paraneoptera</taxon>
        <taxon>Hemiptera</taxon>
        <taxon>Sternorrhyncha</taxon>
        <taxon>Aphidomorpha</taxon>
        <taxon>Aphidoidea</taxon>
        <taxon>Aphididae</taxon>
        <taxon>Lachninae</taxon>
        <taxon>Cinara</taxon>
    </lineage>
</organism>
<dbReference type="GO" id="GO:0010468">
    <property type="term" value="P:regulation of gene expression"/>
    <property type="evidence" value="ECO:0007669"/>
    <property type="project" value="UniProtKB-ARBA"/>
</dbReference>
<dbReference type="Gene3D" id="3.30.1370.10">
    <property type="entry name" value="K Homology domain, type 1"/>
    <property type="match status" value="1"/>
</dbReference>
<gene>
    <name evidence="5" type="ORF">CINCED_3A005351</name>
</gene>
<keyword evidence="6" id="KW-1185">Reference proteome</keyword>
<feature type="region of interest" description="Disordered" evidence="2">
    <location>
        <begin position="273"/>
        <end position="304"/>
    </location>
</feature>